<dbReference type="Proteomes" id="UP000030671">
    <property type="component" value="Unassembled WGS sequence"/>
</dbReference>
<organism evidence="2 3">
    <name type="scientific">Heterobasidion irregulare (strain TC 32-1)</name>
    <dbReference type="NCBI Taxonomy" id="747525"/>
    <lineage>
        <taxon>Eukaryota</taxon>
        <taxon>Fungi</taxon>
        <taxon>Dikarya</taxon>
        <taxon>Basidiomycota</taxon>
        <taxon>Agaricomycotina</taxon>
        <taxon>Agaricomycetes</taxon>
        <taxon>Russulales</taxon>
        <taxon>Bondarzewiaceae</taxon>
        <taxon>Heterobasidion</taxon>
        <taxon>Heterobasidion annosum species complex</taxon>
    </lineage>
</organism>
<reference evidence="2 3" key="1">
    <citation type="journal article" date="2012" name="New Phytol.">
        <title>Insight into trade-off between wood decay and parasitism from the genome of a fungal forest pathogen.</title>
        <authorList>
            <person name="Olson A."/>
            <person name="Aerts A."/>
            <person name="Asiegbu F."/>
            <person name="Belbahri L."/>
            <person name="Bouzid O."/>
            <person name="Broberg A."/>
            <person name="Canback B."/>
            <person name="Coutinho P.M."/>
            <person name="Cullen D."/>
            <person name="Dalman K."/>
            <person name="Deflorio G."/>
            <person name="van Diepen L.T."/>
            <person name="Dunand C."/>
            <person name="Duplessis S."/>
            <person name="Durling M."/>
            <person name="Gonthier P."/>
            <person name="Grimwood J."/>
            <person name="Fossdal C.G."/>
            <person name="Hansson D."/>
            <person name="Henrissat B."/>
            <person name="Hietala A."/>
            <person name="Himmelstrand K."/>
            <person name="Hoffmeister D."/>
            <person name="Hogberg N."/>
            <person name="James T.Y."/>
            <person name="Karlsson M."/>
            <person name="Kohler A."/>
            <person name="Kues U."/>
            <person name="Lee Y.H."/>
            <person name="Lin Y.C."/>
            <person name="Lind M."/>
            <person name="Lindquist E."/>
            <person name="Lombard V."/>
            <person name="Lucas S."/>
            <person name="Lunden K."/>
            <person name="Morin E."/>
            <person name="Murat C."/>
            <person name="Park J."/>
            <person name="Raffaello T."/>
            <person name="Rouze P."/>
            <person name="Salamov A."/>
            <person name="Schmutz J."/>
            <person name="Solheim H."/>
            <person name="Stahlberg J."/>
            <person name="Velez H."/>
            <person name="de Vries R.P."/>
            <person name="Wiebenga A."/>
            <person name="Woodward S."/>
            <person name="Yakovlev I."/>
            <person name="Garbelotto M."/>
            <person name="Martin F."/>
            <person name="Grigoriev I.V."/>
            <person name="Stenlid J."/>
        </authorList>
    </citation>
    <scope>NUCLEOTIDE SEQUENCE [LARGE SCALE GENOMIC DNA]</scope>
    <source>
        <strain evidence="2 3">TC 32-1</strain>
    </source>
</reference>
<dbReference type="GeneID" id="20676364"/>
<protein>
    <submittedName>
        <fullName evidence="2">Uncharacterized protein</fullName>
    </submittedName>
</protein>
<sequence length="154" mass="16897">MAKSHPEPTHFDDALVDLPTIEMQQTGAALEPPSDVNSRVGKIVESDVDVPVPLEYWQRTEYTAAKHSSAHMTGTCALSVRGTEDGRTASRPSTRRDTIGGYAARTTALVWALRPQRGADRNTWLANAPAQSGKRRTRARPAGFPRSNDAMRRD</sequence>
<dbReference type="RefSeq" id="XP_009549014.1">
    <property type="nucleotide sequence ID" value="XM_009550719.1"/>
</dbReference>
<dbReference type="InParanoid" id="W4JYS3"/>
<gene>
    <name evidence="2" type="ORF">HETIRDRAFT_453301</name>
</gene>
<dbReference type="AlphaFoldDB" id="W4JYS3"/>
<proteinExistence type="predicted"/>
<dbReference type="HOGENOM" id="CLU_1704451_0_0_1"/>
<dbReference type="EMBL" id="KI925461">
    <property type="protein sequence ID" value="ETW78698.1"/>
    <property type="molecule type" value="Genomic_DNA"/>
</dbReference>
<dbReference type="KEGG" id="hir:HETIRDRAFT_453301"/>
<feature type="region of interest" description="Disordered" evidence="1">
    <location>
        <begin position="78"/>
        <end position="100"/>
    </location>
</feature>
<feature type="compositionally biased region" description="Basic and acidic residues" evidence="1">
    <location>
        <begin position="82"/>
        <end position="98"/>
    </location>
</feature>
<keyword evidence="3" id="KW-1185">Reference proteome</keyword>
<accession>W4JYS3</accession>
<evidence type="ECO:0000313" key="2">
    <source>
        <dbReference type="EMBL" id="ETW78698.1"/>
    </source>
</evidence>
<feature type="region of interest" description="Disordered" evidence="1">
    <location>
        <begin position="120"/>
        <end position="154"/>
    </location>
</feature>
<evidence type="ECO:0000313" key="3">
    <source>
        <dbReference type="Proteomes" id="UP000030671"/>
    </source>
</evidence>
<name>W4JYS3_HETIT</name>
<evidence type="ECO:0000256" key="1">
    <source>
        <dbReference type="SAM" id="MobiDB-lite"/>
    </source>
</evidence>